<dbReference type="AlphaFoldDB" id="K0PDZ2"/>
<proteinExistence type="predicted"/>
<dbReference type="HOGENOM" id="CLU_2719587_0_0_5"/>
<dbReference type="Proteomes" id="UP000009319">
    <property type="component" value="Unassembled WGS sequence"/>
</dbReference>
<dbReference type="SUPFAM" id="SSF51182">
    <property type="entry name" value="RmlC-like cupins"/>
    <property type="match status" value="1"/>
</dbReference>
<dbReference type="Gene3D" id="2.60.120.10">
    <property type="entry name" value="Jelly Rolls"/>
    <property type="match status" value="1"/>
</dbReference>
<dbReference type="InterPro" id="IPR014710">
    <property type="entry name" value="RmlC-like_jellyroll"/>
</dbReference>
<sequence>MVVLPPHVQHSWRNISEEPGQMFGTVAPGGCGQLFIDIEALNADTPEKIAVIEARLGIINDATLALDRAARNRG</sequence>
<dbReference type="eggNOG" id="COG0662">
    <property type="taxonomic scope" value="Bacteria"/>
</dbReference>
<dbReference type="InterPro" id="IPR011051">
    <property type="entry name" value="RmlC_Cupin_sf"/>
</dbReference>
<reference evidence="1 2" key="1">
    <citation type="journal article" date="2013" name="Genome Announc.">
        <title>Draft Genome Sequence of Rhizobium mesoamericanum STM3625, a Nitrogen-Fixing Symbiont of Mimosa pudica Isolated in French Guiana (South America).</title>
        <authorList>
            <person name="Moulin L."/>
            <person name="Mornico D."/>
            <person name="Melkonian R."/>
            <person name="Klonowska A."/>
        </authorList>
    </citation>
    <scope>NUCLEOTIDE SEQUENCE [LARGE SCALE GENOMIC DNA]</scope>
    <source>
        <strain evidence="1 2">STM3625</strain>
    </source>
</reference>
<gene>
    <name evidence="1" type="ORF">BN77_1941</name>
</gene>
<name>K0PDZ2_9HYPH</name>
<dbReference type="EMBL" id="CANI01000008">
    <property type="protein sequence ID" value="CCM74796.1"/>
    <property type="molecule type" value="Genomic_DNA"/>
</dbReference>
<organism evidence="1 2">
    <name type="scientific">Rhizobium mesoamericanum STM3625</name>
    <dbReference type="NCBI Taxonomy" id="1211777"/>
    <lineage>
        <taxon>Bacteria</taxon>
        <taxon>Pseudomonadati</taxon>
        <taxon>Pseudomonadota</taxon>
        <taxon>Alphaproteobacteria</taxon>
        <taxon>Hyphomicrobiales</taxon>
        <taxon>Rhizobiaceae</taxon>
        <taxon>Rhizobium/Agrobacterium group</taxon>
        <taxon>Rhizobium</taxon>
    </lineage>
</organism>
<evidence type="ECO:0000313" key="2">
    <source>
        <dbReference type="Proteomes" id="UP000009319"/>
    </source>
</evidence>
<protein>
    <submittedName>
        <fullName evidence="1">Cupin 2 conserved barrel domain protein</fullName>
    </submittedName>
</protein>
<evidence type="ECO:0000313" key="1">
    <source>
        <dbReference type="EMBL" id="CCM74796.1"/>
    </source>
</evidence>
<comment type="caution">
    <text evidence="1">The sequence shown here is derived from an EMBL/GenBank/DDBJ whole genome shotgun (WGS) entry which is preliminary data.</text>
</comment>
<keyword evidence="2" id="KW-1185">Reference proteome</keyword>
<accession>K0PDZ2</accession>